<evidence type="ECO:0000313" key="2">
    <source>
        <dbReference type="EMBL" id="KAK5879830.1"/>
    </source>
</evidence>
<keyword evidence="3" id="KW-1185">Reference proteome</keyword>
<dbReference type="EMBL" id="JAULUE010002064">
    <property type="protein sequence ID" value="KAK5879830.1"/>
    <property type="molecule type" value="Genomic_DNA"/>
</dbReference>
<feature type="region of interest" description="Disordered" evidence="1">
    <location>
        <begin position="38"/>
        <end position="60"/>
    </location>
</feature>
<reference evidence="2 3" key="1">
    <citation type="journal article" date="2023" name="Mol. Biol. Evol.">
        <title>Genomics of Secondarily Temperate Adaptation in the Only Non-Antarctic Icefish.</title>
        <authorList>
            <person name="Rivera-Colon A.G."/>
            <person name="Rayamajhi N."/>
            <person name="Minhas B.F."/>
            <person name="Madrigal G."/>
            <person name="Bilyk K.T."/>
            <person name="Yoon V."/>
            <person name="Hune M."/>
            <person name="Gregory S."/>
            <person name="Cheng C.H.C."/>
            <person name="Catchen J.M."/>
        </authorList>
    </citation>
    <scope>NUCLEOTIDE SEQUENCE [LARGE SCALE GENOMIC DNA]</scope>
    <source>
        <strain evidence="2">JC2023a</strain>
    </source>
</reference>
<evidence type="ECO:0000256" key="1">
    <source>
        <dbReference type="SAM" id="MobiDB-lite"/>
    </source>
</evidence>
<comment type="caution">
    <text evidence="2">The sequence shown here is derived from an EMBL/GenBank/DDBJ whole genome shotgun (WGS) entry which is preliminary data.</text>
</comment>
<gene>
    <name evidence="2" type="ORF">CesoFtcFv8_022910</name>
</gene>
<name>A0AAN8B758_9TELE</name>
<dbReference type="Proteomes" id="UP001335648">
    <property type="component" value="Unassembled WGS sequence"/>
</dbReference>
<sequence length="99" mass="10907">MHSVRKSLGVQGLQPLVRGHIKPGDNICKRWERKLGKEAGKGSWERKLGKDAGKEAGKGRWKDAETAAGFGWCALLLRFYFGKLGSAHMGTSLARISNR</sequence>
<accession>A0AAN8B758</accession>
<dbReference type="AlphaFoldDB" id="A0AAN8B758"/>
<organism evidence="2 3">
    <name type="scientific">Champsocephalus esox</name>
    <name type="common">pike icefish</name>
    <dbReference type="NCBI Taxonomy" id="159716"/>
    <lineage>
        <taxon>Eukaryota</taxon>
        <taxon>Metazoa</taxon>
        <taxon>Chordata</taxon>
        <taxon>Craniata</taxon>
        <taxon>Vertebrata</taxon>
        <taxon>Euteleostomi</taxon>
        <taxon>Actinopterygii</taxon>
        <taxon>Neopterygii</taxon>
        <taxon>Teleostei</taxon>
        <taxon>Neoteleostei</taxon>
        <taxon>Acanthomorphata</taxon>
        <taxon>Eupercaria</taxon>
        <taxon>Perciformes</taxon>
        <taxon>Notothenioidei</taxon>
        <taxon>Channichthyidae</taxon>
        <taxon>Champsocephalus</taxon>
    </lineage>
</organism>
<evidence type="ECO:0000313" key="3">
    <source>
        <dbReference type="Proteomes" id="UP001335648"/>
    </source>
</evidence>
<proteinExistence type="predicted"/>
<protein>
    <submittedName>
        <fullName evidence="2">Uncharacterized protein</fullName>
    </submittedName>
</protein>